<proteinExistence type="predicted"/>
<reference evidence="1" key="1">
    <citation type="submission" date="2022-04" db="EMBL/GenBank/DDBJ databases">
        <title>Chromosome-scale genome assembly of Holotrichia oblita Faldermann.</title>
        <authorList>
            <person name="Rongchong L."/>
        </authorList>
    </citation>
    <scope>NUCLEOTIDE SEQUENCE</scope>
    <source>
        <strain evidence="1">81SQS9</strain>
    </source>
</reference>
<sequence length="276" mass="31714">MTSISCALSRPLLTSGYEADESHTIQRCELSGKLNAIDLNAEEQNIAPRFYKKQDPFAVLTDIEFKKEFRLTKNMATELIHQLSPMLQEESRRSALNTKMKICDVNCRILNVSAQFPDSTHDAYIWQNSDVNGLLQELTNRGHTSYLLGDSGYPLRPWLLTPIPNAAPGSAEERYNNTHRRIRATIERCNGILKSRFRCMLKHRVLHYLPERAAKIINVCVMMHNFCIDNQLPPPELVEDMDDLGMDVVFNEPNLLNNAYLAGRRQQERIVQQHFT</sequence>
<evidence type="ECO:0000313" key="2">
    <source>
        <dbReference type="Proteomes" id="UP001056778"/>
    </source>
</evidence>
<keyword evidence="2" id="KW-1185">Reference proteome</keyword>
<name>A0ACB9STS5_HOLOL</name>
<protein>
    <submittedName>
        <fullName evidence="1">Uncharacterized protein</fullName>
    </submittedName>
</protein>
<evidence type="ECO:0000313" key="1">
    <source>
        <dbReference type="EMBL" id="KAI4455570.1"/>
    </source>
</evidence>
<dbReference type="Proteomes" id="UP001056778">
    <property type="component" value="Chromosome 9"/>
</dbReference>
<accession>A0ACB9STS5</accession>
<organism evidence="1 2">
    <name type="scientific">Holotrichia oblita</name>
    <name type="common">Chafer beetle</name>
    <dbReference type="NCBI Taxonomy" id="644536"/>
    <lineage>
        <taxon>Eukaryota</taxon>
        <taxon>Metazoa</taxon>
        <taxon>Ecdysozoa</taxon>
        <taxon>Arthropoda</taxon>
        <taxon>Hexapoda</taxon>
        <taxon>Insecta</taxon>
        <taxon>Pterygota</taxon>
        <taxon>Neoptera</taxon>
        <taxon>Endopterygota</taxon>
        <taxon>Coleoptera</taxon>
        <taxon>Polyphaga</taxon>
        <taxon>Scarabaeiformia</taxon>
        <taxon>Scarabaeidae</taxon>
        <taxon>Melolonthinae</taxon>
        <taxon>Holotrichia</taxon>
    </lineage>
</organism>
<gene>
    <name evidence="1" type="ORF">MML48_9g00005870</name>
</gene>
<dbReference type="EMBL" id="CM043023">
    <property type="protein sequence ID" value="KAI4455570.1"/>
    <property type="molecule type" value="Genomic_DNA"/>
</dbReference>
<comment type="caution">
    <text evidence="1">The sequence shown here is derived from an EMBL/GenBank/DDBJ whole genome shotgun (WGS) entry which is preliminary data.</text>
</comment>